<dbReference type="EMBL" id="AP019860">
    <property type="protein sequence ID" value="BBM81737.1"/>
    <property type="molecule type" value="Genomic_DNA"/>
</dbReference>
<dbReference type="Pfam" id="PF00575">
    <property type="entry name" value="S1"/>
    <property type="match status" value="6"/>
</dbReference>
<dbReference type="KEGG" id="uam:UABAM_00076"/>
<sequence>MIMKQKDIVKRLSVEQEVLEREVAEAMGEIASEDMAQLYDDSTKEFEPDKIVQGKVINVTNDVVVIDVGYKSEGEVSCSEFDTPPEIGEEVAVLLEAVEDESGTVVLSKKKADRIKGWEELIATKKEGDLVEGKVIRKIKGGLLLDVGVPVFLPASQIDIRRTGDISEYIGRNLQAQIIKIDQTRMNIVVSRRRLIEEERKKMKEKLLEELEEGQIRKGVVKNIADFGVFVDLGGIDGLLHITDMSWGRISHPSELVSIDDEIEIKILKLDRKKERIALGLKQKTESPWTDIEKKYPIQSKVTGRVVNVMNYGAFVKLEDGIEGLVHISEISWTKRINHPSDVVNIGDEVEVVVLDINKEKQEISLGMKQTEINPWSLVEEKYPVGTVIEGRVRNLTNYGAFIEIEEGIDGLLHISDMSWTKKISHPSEMLKKGDNIQAQVLEVDQERKRVALGMKQLHSDPWQDEILGKYKVDDTVSGKVTKLTNFGVFVELETDLEGLLHISELTDKKIKSPNEVVKVGDVVEVKILRVDEKERKIGLSLVKAQSDEEDAESGAEEEAQDSGAENTEATNEAEESSEAASESEEKE</sequence>
<dbReference type="FunFam" id="2.40.50.140:FF:000103">
    <property type="entry name" value="protein RRP5 homolog"/>
    <property type="match status" value="1"/>
</dbReference>
<gene>
    <name evidence="10" type="ORF">UABAM_00076</name>
</gene>
<evidence type="ECO:0000313" key="10">
    <source>
        <dbReference type="EMBL" id="BBM81737.1"/>
    </source>
</evidence>
<dbReference type="Gene3D" id="2.40.50.140">
    <property type="entry name" value="Nucleic acid-binding proteins"/>
    <property type="match status" value="6"/>
</dbReference>
<evidence type="ECO:0000256" key="1">
    <source>
        <dbReference type="ARBA" id="ARBA00006767"/>
    </source>
</evidence>
<evidence type="ECO:0000256" key="3">
    <source>
        <dbReference type="ARBA" id="ARBA00022884"/>
    </source>
</evidence>
<evidence type="ECO:0000256" key="6">
    <source>
        <dbReference type="ARBA" id="ARBA00025604"/>
    </source>
</evidence>
<dbReference type="PIRSF" id="PIRSF002111">
    <property type="entry name" value="RpsA"/>
    <property type="match status" value="1"/>
</dbReference>
<keyword evidence="11" id="KW-1185">Reference proteome</keyword>
<dbReference type="GO" id="GO:0003729">
    <property type="term" value="F:mRNA binding"/>
    <property type="evidence" value="ECO:0007669"/>
    <property type="project" value="TreeGrafter"/>
</dbReference>
<dbReference type="Proteomes" id="UP000326354">
    <property type="component" value="Chromosome"/>
</dbReference>
<feature type="domain" description="S1 motif" evidence="9">
    <location>
        <begin position="386"/>
        <end position="456"/>
    </location>
</feature>
<protein>
    <recommendedName>
        <fullName evidence="7">30S ribosomal protein S1</fullName>
    </recommendedName>
</protein>
<accession>A0A5S9IHL6</accession>
<keyword evidence="2" id="KW-0677">Repeat</keyword>
<dbReference type="SUPFAM" id="SSF50249">
    <property type="entry name" value="Nucleic acid-binding proteins"/>
    <property type="match status" value="6"/>
</dbReference>
<evidence type="ECO:0000256" key="4">
    <source>
        <dbReference type="ARBA" id="ARBA00022980"/>
    </source>
</evidence>
<comment type="function">
    <text evidence="6 7">Binds mRNA; thus facilitating recognition of the initiation point. It is needed to translate mRNA with a short Shine-Dalgarno (SD) purine-rich sequence.</text>
</comment>
<dbReference type="SMART" id="SM00316">
    <property type="entry name" value="S1"/>
    <property type="match status" value="6"/>
</dbReference>
<feature type="compositionally biased region" description="Low complexity" evidence="8">
    <location>
        <begin position="562"/>
        <end position="571"/>
    </location>
</feature>
<dbReference type="GO" id="GO:0022627">
    <property type="term" value="C:cytosolic small ribosomal subunit"/>
    <property type="evidence" value="ECO:0007669"/>
    <property type="project" value="TreeGrafter"/>
</dbReference>
<dbReference type="InterPro" id="IPR035104">
    <property type="entry name" value="Ribosomal_protein_S1-like"/>
</dbReference>
<feature type="domain" description="S1 motif" evidence="9">
    <location>
        <begin position="474"/>
        <end position="543"/>
    </location>
</feature>
<dbReference type="InterPro" id="IPR012340">
    <property type="entry name" value="NA-bd_OB-fold"/>
</dbReference>
<feature type="domain" description="S1 motif" evidence="9">
    <location>
        <begin position="299"/>
        <end position="369"/>
    </location>
</feature>
<feature type="compositionally biased region" description="Acidic residues" evidence="8">
    <location>
        <begin position="548"/>
        <end position="561"/>
    </location>
</feature>
<keyword evidence="3 7" id="KW-0694">RNA-binding</keyword>
<organism evidence="10 11">
    <name type="scientific">Uabimicrobium amorphum</name>
    <dbReference type="NCBI Taxonomy" id="2596890"/>
    <lineage>
        <taxon>Bacteria</taxon>
        <taxon>Pseudomonadati</taxon>
        <taxon>Planctomycetota</taxon>
        <taxon>Candidatus Uabimicrobiia</taxon>
        <taxon>Candidatus Uabimicrobiales</taxon>
        <taxon>Candidatus Uabimicrobiaceae</taxon>
        <taxon>Candidatus Uabimicrobium</taxon>
    </lineage>
</organism>
<evidence type="ECO:0000313" key="11">
    <source>
        <dbReference type="Proteomes" id="UP000326354"/>
    </source>
</evidence>
<dbReference type="GO" id="GO:0003735">
    <property type="term" value="F:structural constituent of ribosome"/>
    <property type="evidence" value="ECO:0007669"/>
    <property type="project" value="InterPro"/>
</dbReference>
<evidence type="ECO:0000256" key="8">
    <source>
        <dbReference type="SAM" id="MobiDB-lite"/>
    </source>
</evidence>
<reference evidence="10 11" key="1">
    <citation type="submission" date="2019-08" db="EMBL/GenBank/DDBJ databases">
        <title>Complete genome sequence of Candidatus Uab amorphum.</title>
        <authorList>
            <person name="Shiratori T."/>
            <person name="Suzuki S."/>
            <person name="Kakizawa Y."/>
            <person name="Ishida K."/>
        </authorList>
    </citation>
    <scope>NUCLEOTIDE SEQUENCE [LARGE SCALE GENOMIC DNA]</scope>
    <source>
        <strain evidence="10 11">SRT547</strain>
    </source>
</reference>
<dbReference type="InterPro" id="IPR050437">
    <property type="entry name" value="Ribos_protein_bS1-like"/>
</dbReference>
<comment type="similarity">
    <text evidence="1 7">Belongs to the bacterial ribosomal protein bS1 family.</text>
</comment>
<dbReference type="PANTHER" id="PTHR10724">
    <property type="entry name" value="30S RIBOSOMAL PROTEIN S1"/>
    <property type="match status" value="1"/>
</dbReference>
<dbReference type="NCBIfam" id="NF004952">
    <property type="entry name" value="PRK06299.1-2"/>
    <property type="match status" value="1"/>
</dbReference>
<dbReference type="PANTHER" id="PTHR10724:SF7">
    <property type="entry name" value="SMALL RIBOSOMAL SUBUNIT PROTEIN BS1C"/>
    <property type="match status" value="1"/>
</dbReference>
<dbReference type="AlphaFoldDB" id="A0A5S9IHL6"/>
<name>A0A5S9IHL6_UABAM</name>
<feature type="domain" description="S1 motif" evidence="9">
    <location>
        <begin position="214"/>
        <end position="282"/>
    </location>
</feature>
<evidence type="ECO:0000256" key="7">
    <source>
        <dbReference type="PIRNR" id="PIRNR002111"/>
    </source>
</evidence>
<dbReference type="InterPro" id="IPR003029">
    <property type="entry name" value="S1_domain"/>
</dbReference>
<feature type="region of interest" description="Disordered" evidence="8">
    <location>
        <begin position="542"/>
        <end position="588"/>
    </location>
</feature>
<dbReference type="PROSITE" id="PS50126">
    <property type="entry name" value="S1"/>
    <property type="match status" value="6"/>
</dbReference>
<keyword evidence="5 7" id="KW-0687">Ribonucleoprotein</keyword>
<evidence type="ECO:0000259" key="9">
    <source>
        <dbReference type="PROSITE" id="PS50126"/>
    </source>
</evidence>
<feature type="domain" description="S1 motif" evidence="9">
    <location>
        <begin position="128"/>
        <end position="193"/>
    </location>
</feature>
<dbReference type="FunFam" id="2.40.50.140:FF:000011">
    <property type="entry name" value="30S ribosomal protein S1"/>
    <property type="match status" value="2"/>
</dbReference>
<feature type="compositionally biased region" description="Acidic residues" evidence="8">
    <location>
        <begin position="572"/>
        <end position="588"/>
    </location>
</feature>
<dbReference type="CDD" id="cd04465">
    <property type="entry name" value="S1_RPS1_repeat_ec2_hs2"/>
    <property type="match status" value="1"/>
</dbReference>
<evidence type="ECO:0000256" key="2">
    <source>
        <dbReference type="ARBA" id="ARBA00022737"/>
    </source>
</evidence>
<dbReference type="InterPro" id="IPR000110">
    <property type="entry name" value="Ribosomal_bS1"/>
</dbReference>
<dbReference type="CDD" id="cd05688">
    <property type="entry name" value="S1_RPS1_repeat_ec3"/>
    <property type="match status" value="1"/>
</dbReference>
<dbReference type="GO" id="GO:0006412">
    <property type="term" value="P:translation"/>
    <property type="evidence" value="ECO:0007669"/>
    <property type="project" value="InterPro"/>
</dbReference>
<dbReference type="PRINTS" id="PR00681">
    <property type="entry name" value="RIBOSOMALS1"/>
</dbReference>
<keyword evidence="4 7" id="KW-0689">Ribosomal protein</keyword>
<proteinExistence type="inferred from homology"/>
<feature type="domain" description="S1 motif" evidence="9">
    <location>
        <begin position="49"/>
        <end position="110"/>
    </location>
</feature>
<evidence type="ECO:0000256" key="5">
    <source>
        <dbReference type="ARBA" id="ARBA00023274"/>
    </source>
</evidence>
<dbReference type="FunFam" id="2.40.50.140:FF:000018">
    <property type="entry name" value="30S ribosomal protein S1"/>
    <property type="match status" value="1"/>
</dbReference>